<accession>A0A5C4LE05</accession>
<dbReference type="EMBL" id="VDDA01000008">
    <property type="protein sequence ID" value="TNC11602.1"/>
    <property type="molecule type" value="Genomic_DNA"/>
</dbReference>
<protein>
    <submittedName>
        <fullName evidence="5">GntR family transcriptional regulator</fullName>
    </submittedName>
</protein>
<dbReference type="PROSITE" id="PS50949">
    <property type="entry name" value="HTH_GNTR"/>
    <property type="match status" value="1"/>
</dbReference>
<comment type="caution">
    <text evidence="5">The sequence shown here is derived from an EMBL/GenBank/DDBJ whole genome shotgun (WGS) entry which is preliminary data.</text>
</comment>
<dbReference type="GO" id="GO:0003700">
    <property type="term" value="F:DNA-binding transcription factor activity"/>
    <property type="evidence" value="ECO:0007669"/>
    <property type="project" value="InterPro"/>
</dbReference>
<keyword evidence="1" id="KW-0805">Transcription regulation</keyword>
<dbReference type="InterPro" id="IPR036390">
    <property type="entry name" value="WH_DNA-bd_sf"/>
</dbReference>
<dbReference type="Gene3D" id="1.20.120.530">
    <property type="entry name" value="GntR ligand-binding domain-like"/>
    <property type="match status" value="1"/>
</dbReference>
<dbReference type="SUPFAM" id="SSF48008">
    <property type="entry name" value="GntR ligand-binding domain-like"/>
    <property type="match status" value="1"/>
</dbReference>
<dbReference type="InterPro" id="IPR000524">
    <property type="entry name" value="Tscrpt_reg_HTH_GntR"/>
</dbReference>
<organism evidence="5 6">
    <name type="scientific">Methylobacterium terricola</name>
    <dbReference type="NCBI Taxonomy" id="2583531"/>
    <lineage>
        <taxon>Bacteria</taxon>
        <taxon>Pseudomonadati</taxon>
        <taxon>Pseudomonadota</taxon>
        <taxon>Alphaproteobacteria</taxon>
        <taxon>Hyphomicrobiales</taxon>
        <taxon>Methylobacteriaceae</taxon>
        <taxon>Methylobacterium</taxon>
    </lineage>
</organism>
<evidence type="ECO:0000259" key="4">
    <source>
        <dbReference type="PROSITE" id="PS50949"/>
    </source>
</evidence>
<dbReference type="SMART" id="SM00895">
    <property type="entry name" value="FCD"/>
    <property type="match status" value="1"/>
</dbReference>
<dbReference type="AlphaFoldDB" id="A0A5C4LE05"/>
<name>A0A5C4LE05_9HYPH</name>
<sequence length="278" mass="30686">MGYQNRRIGKMMCVCCIYFERIPEKHEHLELMVFTAAHRSLRFGIPDMEPSILMAADEPVLSNIVPLPPAEGGITTQVYLRLLQGIERREYRPGRQMDERGLADAMSVSRTPLRNALSRLLGEGYLERLPNGSLAVCEVGAGEVLELLAVRQLLEPEAAAQAAGRVALDMAIGLRRRLVDLDPEASGLLAWQLGDRIHDLVVEHCGNQSLARIVTDARRRIHMSPLEEVSGRFETARAEHVAILDALVRGDPAEARQAMAIHLGNSRAAFLGTFGIGR</sequence>
<evidence type="ECO:0000256" key="2">
    <source>
        <dbReference type="ARBA" id="ARBA00023125"/>
    </source>
</evidence>
<dbReference type="InterPro" id="IPR008920">
    <property type="entry name" value="TF_FadR/GntR_C"/>
</dbReference>
<dbReference type="PANTHER" id="PTHR43537">
    <property type="entry name" value="TRANSCRIPTIONAL REGULATOR, GNTR FAMILY"/>
    <property type="match status" value="1"/>
</dbReference>
<dbReference type="GO" id="GO:0003677">
    <property type="term" value="F:DNA binding"/>
    <property type="evidence" value="ECO:0007669"/>
    <property type="project" value="UniProtKB-KW"/>
</dbReference>
<dbReference type="SUPFAM" id="SSF46785">
    <property type="entry name" value="Winged helix' DNA-binding domain"/>
    <property type="match status" value="1"/>
</dbReference>
<dbReference type="SMART" id="SM00345">
    <property type="entry name" value="HTH_GNTR"/>
    <property type="match status" value="1"/>
</dbReference>
<gene>
    <name evidence="5" type="ORF">FF100_18300</name>
</gene>
<proteinExistence type="predicted"/>
<feature type="domain" description="HTH gntR-type" evidence="4">
    <location>
        <begin position="72"/>
        <end position="139"/>
    </location>
</feature>
<evidence type="ECO:0000313" key="6">
    <source>
        <dbReference type="Proteomes" id="UP000305267"/>
    </source>
</evidence>
<reference evidence="5 6" key="1">
    <citation type="submission" date="2019-06" db="EMBL/GenBank/DDBJ databases">
        <title>Genome of Methylobacterium sp. 17Sr1-39.</title>
        <authorList>
            <person name="Seo T."/>
        </authorList>
    </citation>
    <scope>NUCLEOTIDE SEQUENCE [LARGE SCALE GENOMIC DNA]</scope>
    <source>
        <strain evidence="5 6">17Sr1-39</strain>
    </source>
</reference>
<keyword evidence="6" id="KW-1185">Reference proteome</keyword>
<dbReference type="Proteomes" id="UP000305267">
    <property type="component" value="Unassembled WGS sequence"/>
</dbReference>
<keyword evidence="3" id="KW-0804">Transcription</keyword>
<dbReference type="InterPro" id="IPR011711">
    <property type="entry name" value="GntR_C"/>
</dbReference>
<dbReference type="InterPro" id="IPR036388">
    <property type="entry name" value="WH-like_DNA-bd_sf"/>
</dbReference>
<evidence type="ECO:0000313" key="5">
    <source>
        <dbReference type="EMBL" id="TNC11602.1"/>
    </source>
</evidence>
<evidence type="ECO:0000256" key="3">
    <source>
        <dbReference type="ARBA" id="ARBA00023163"/>
    </source>
</evidence>
<dbReference type="Pfam" id="PF00392">
    <property type="entry name" value="GntR"/>
    <property type="match status" value="1"/>
</dbReference>
<keyword evidence="2" id="KW-0238">DNA-binding</keyword>
<dbReference type="Pfam" id="PF07729">
    <property type="entry name" value="FCD"/>
    <property type="match status" value="1"/>
</dbReference>
<dbReference type="OrthoDB" id="9788098at2"/>
<dbReference type="Gene3D" id="1.10.10.10">
    <property type="entry name" value="Winged helix-like DNA-binding domain superfamily/Winged helix DNA-binding domain"/>
    <property type="match status" value="1"/>
</dbReference>
<evidence type="ECO:0000256" key="1">
    <source>
        <dbReference type="ARBA" id="ARBA00023015"/>
    </source>
</evidence>
<dbReference type="PANTHER" id="PTHR43537:SF5">
    <property type="entry name" value="UXU OPERON TRANSCRIPTIONAL REGULATOR"/>
    <property type="match status" value="1"/>
</dbReference>